<evidence type="ECO:0000256" key="9">
    <source>
        <dbReference type="ARBA" id="ARBA00049940"/>
    </source>
</evidence>
<feature type="transmembrane region" description="Helical" evidence="10">
    <location>
        <begin position="33"/>
        <end position="55"/>
    </location>
</feature>
<comment type="caution">
    <text evidence="11">The sequence shown here is derived from an EMBL/GenBank/DDBJ whole genome shotgun (WGS) entry which is preliminary data.</text>
</comment>
<reference evidence="11 12" key="1">
    <citation type="journal article" date="2015" name="Genome Announc.">
        <title>Draft Genome Sequence of Clostridium tyrobutyricum Strain DIVETGP, Isolated from Cow's Milk for Grana Padano Production.</title>
        <authorList>
            <person name="Soggiu A."/>
            <person name="Piras C."/>
            <person name="Gaiarsa S."/>
            <person name="Sassera D."/>
            <person name="Roncada P."/>
            <person name="Bendixen E."/>
            <person name="Brasca M."/>
            <person name="Bonizzi L."/>
        </authorList>
    </citation>
    <scope>NUCLEOTIDE SEQUENCE [LARGE SCALE GENOMIC DNA]</scope>
    <source>
        <strain evidence="11 12">DIVETGP</strain>
    </source>
</reference>
<name>W6N5M5_CLOTY</name>
<organism evidence="11 12">
    <name type="scientific">Clostridium tyrobutyricum DIVETGP</name>
    <dbReference type="NCBI Taxonomy" id="1408889"/>
    <lineage>
        <taxon>Bacteria</taxon>
        <taxon>Bacillati</taxon>
        <taxon>Bacillota</taxon>
        <taxon>Clostridia</taxon>
        <taxon>Eubacteriales</taxon>
        <taxon>Clostridiaceae</taxon>
        <taxon>Clostridium</taxon>
    </lineage>
</organism>
<gene>
    <name evidence="10" type="primary">fluC</name>
    <name evidence="10" type="synonym">crcB</name>
    <name evidence="11" type="ORF">CTDIVETGP_1455</name>
</gene>
<evidence type="ECO:0000256" key="1">
    <source>
        <dbReference type="ARBA" id="ARBA00004651"/>
    </source>
</evidence>
<keyword evidence="10" id="KW-0406">Ion transport</keyword>
<dbReference type="InterPro" id="IPR003691">
    <property type="entry name" value="FluC"/>
</dbReference>
<dbReference type="EMBL" id="CBXI010000023">
    <property type="protein sequence ID" value="CDL91385.1"/>
    <property type="molecule type" value="Genomic_DNA"/>
</dbReference>
<keyword evidence="4 10" id="KW-1133">Transmembrane helix</keyword>
<comment type="catalytic activity">
    <reaction evidence="8">
        <text>fluoride(in) = fluoride(out)</text>
        <dbReference type="Rhea" id="RHEA:76159"/>
        <dbReference type="ChEBI" id="CHEBI:17051"/>
    </reaction>
    <physiologicalReaction direction="left-to-right" evidence="8">
        <dbReference type="Rhea" id="RHEA:76160"/>
    </physiologicalReaction>
</comment>
<comment type="subcellular location">
    <subcellularLocation>
        <location evidence="1 10">Cell membrane</location>
        <topology evidence="1 10">Multi-pass membrane protein</topology>
    </subcellularLocation>
</comment>
<evidence type="ECO:0000256" key="5">
    <source>
        <dbReference type="ARBA" id="ARBA00023136"/>
    </source>
</evidence>
<dbReference type="GeneID" id="29420817"/>
<dbReference type="GO" id="GO:0062054">
    <property type="term" value="F:fluoride channel activity"/>
    <property type="evidence" value="ECO:0007669"/>
    <property type="project" value="UniProtKB-UniRule"/>
</dbReference>
<evidence type="ECO:0000256" key="8">
    <source>
        <dbReference type="ARBA" id="ARBA00035585"/>
    </source>
</evidence>
<sequence>MKKYVYICAGGFIGTILRYFIESLKFHNYTGVIPINTLFINLTGSFLLAFITTILIDMAESSSNIQLMICTGLIGAYTTFSTICKEIWSIFSKGYYLQAISYTLMSLIFGLILSALGVLCARKVIKYISCRKELIK</sequence>
<dbReference type="Proteomes" id="UP000019482">
    <property type="component" value="Unassembled WGS sequence"/>
</dbReference>
<feature type="transmembrane region" description="Helical" evidence="10">
    <location>
        <begin position="5"/>
        <end position="21"/>
    </location>
</feature>
<dbReference type="PANTHER" id="PTHR28259:SF1">
    <property type="entry name" value="FLUORIDE EXPORT PROTEIN 1-RELATED"/>
    <property type="match status" value="1"/>
</dbReference>
<dbReference type="HAMAP" id="MF_00454">
    <property type="entry name" value="FluC"/>
    <property type="match status" value="1"/>
</dbReference>
<keyword evidence="12" id="KW-1185">Reference proteome</keyword>
<keyword evidence="2 10" id="KW-1003">Cell membrane</keyword>
<keyword evidence="10" id="KW-0915">Sodium</keyword>
<comment type="similarity">
    <text evidence="7 10">Belongs to the fluoride channel Fluc/FEX (TC 1.A.43) family.</text>
</comment>
<evidence type="ECO:0000256" key="10">
    <source>
        <dbReference type="HAMAP-Rule" id="MF_00454"/>
    </source>
</evidence>
<evidence type="ECO:0000313" key="12">
    <source>
        <dbReference type="Proteomes" id="UP000019482"/>
    </source>
</evidence>
<feature type="transmembrane region" description="Helical" evidence="10">
    <location>
        <begin position="67"/>
        <end position="88"/>
    </location>
</feature>
<keyword evidence="5 10" id="KW-0472">Membrane</keyword>
<dbReference type="Pfam" id="PF02537">
    <property type="entry name" value="CRCB"/>
    <property type="match status" value="1"/>
</dbReference>
<feature type="transmembrane region" description="Helical" evidence="10">
    <location>
        <begin position="100"/>
        <end position="121"/>
    </location>
</feature>
<feature type="binding site" evidence="10">
    <location>
        <position position="78"/>
    </location>
    <ligand>
        <name>Na(+)</name>
        <dbReference type="ChEBI" id="CHEBI:29101"/>
        <note>structural</note>
    </ligand>
</feature>
<dbReference type="GO" id="GO:0140114">
    <property type="term" value="P:cellular detoxification of fluoride"/>
    <property type="evidence" value="ECO:0007669"/>
    <property type="project" value="UniProtKB-UniRule"/>
</dbReference>
<dbReference type="PANTHER" id="PTHR28259">
    <property type="entry name" value="FLUORIDE EXPORT PROTEIN 1-RELATED"/>
    <property type="match status" value="1"/>
</dbReference>
<protein>
    <recommendedName>
        <fullName evidence="10">Fluoride-specific ion channel FluC</fullName>
    </recommendedName>
</protein>
<keyword evidence="6 10" id="KW-0407">Ion channel</keyword>
<keyword evidence="10" id="KW-0479">Metal-binding</keyword>
<keyword evidence="3 10" id="KW-0812">Transmembrane</keyword>
<dbReference type="OrthoDB" id="9815830at2"/>
<feature type="binding site" evidence="10">
    <location>
        <position position="75"/>
    </location>
    <ligand>
        <name>Na(+)</name>
        <dbReference type="ChEBI" id="CHEBI:29101"/>
        <note>structural</note>
    </ligand>
</feature>
<accession>W6N5M5</accession>
<dbReference type="RefSeq" id="WP_017751680.1">
    <property type="nucleotide sequence ID" value="NZ_CBXI010000023.1"/>
</dbReference>
<evidence type="ECO:0000313" key="11">
    <source>
        <dbReference type="EMBL" id="CDL91385.1"/>
    </source>
</evidence>
<proteinExistence type="inferred from homology"/>
<evidence type="ECO:0000256" key="6">
    <source>
        <dbReference type="ARBA" id="ARBA00023303"/>
    </source>
</evidence>
<evidence type="ECO:0000256" key="2">
    <source>
        <dbReference type="ARBA" id="ARBA00022475"/>
    </source>
</evidence>
<dbReference type="AlphaFoldDB" id="W6N5M5"/>
<keyword evidence="10" id="KW-0813">Transport</keyword>
<evidence type="ECO:0000256" key="3">
    <source>
        <dbReference type="ARBA" id="ARBA00022692"/>
    </source>
</evidence>
<dbReference type="GO" id="GO:0005886">
    <property type="term" value="C:plasma membrane"/>
    <property type="evidence" value="ECO:0007669"/>
    <property type="project" value="UniProtKB-SubCell"/>
</dbReference>
<dbReference type="GO" id="GO:0046872">
    <property type="term" value="F:metal ion binding"/>
    <property type="evidence" value="ECO:0007669"/>
    <property type="project" value="UniProtKB-KW"/>
</dbReference>
<comment type="activity regulation">
    <text evidence="10">Na(+) is not transported, but it plays an essential structural role and its presence is essential for fluoride channel function.</text>
</comment>
<evidence type="ECO:0000256" key="4">
    <source>
        <dbReference type="ARBA" id="ARBA00022989"/>
    </source>
</evidence>
<comment type="function">
    <text evidence="9 10">Fluoride-specific ion channel. Important for reducing fluoride concentration in the cell, thus reducing its toxicity.</text>
</comment>
<evidence type="ECO:0000256" key="7">
    <source>
        <dbReference type="ARBA" id="ARBA00035120"/>
    </source>
</evidence>